<dbReference type="SUPFAM" id="SSF53681">
    <property type="entry name" value="Aspartate/glutamate racemase"/>
    <property type="match status" value="2"/>
</dbReference>
<dbReference type="RefSeq" id="WP_092191987.1">
    <property type="nucleotide sequence ID" value="NZ_FOTO01000006.1"/>
</dbReference>
<dbReference type="InterPro" id="IPR015942">
    <property type="entry name" value="Asp/Glu/hydantoin_racemase"/>
</dbReference>
<feature type="compositionally biased region" description="Polar residues" evidence="3">
    <location>
        <begin position="8"/>
        <end position="21"/>
    </location>
</feature>
<dbReference type="Pfam" id="PF01177">
    <property type="entry name" value="Asp_Glu_race"/>
    <property type="match status" value="1"/>
</dbReference>
<accession>A0A8G2C331</accession>
<feature type="region of interest" description="Disordered" evidence="3">
    <location>
        <begin position="1"/>
        <end position="21"/>
    </location>
</feature>
<dbReference type="GO" id="GO:0047661">
    <property type="term" value="F:amino-acid racemase activity"/>
    <property type="evidence" value="ECO:0007669"/>
    <property type="project" value="InterPro"/>
</dbReference>
<evidence type="ECO:0000313" key="5">
    <source>
        <dbReference type="Proteomes" id="UP000199581"/>
    </source>
</evidence>
<dbReference type="OrthoDB" id="9803739at2"/>
<keyword evidence="2" id="KW-0413">Isomerase</keyword>
<evidence type="ECO:0000256" key="2">
    <source>
        <dbReference type="ARBA" id="ARBA00023235"/>
    </source>
</evidence>
<evidence type="ECO:0000256" key="1">
    <source>
        <dbReference type="ARBA" id="ARBA00007847"/>
    </source>
</evidence>
<reference evidence="4 5" key="1">
    <citation type="submission" date="2016-10" db="EMBL/GenBank/DDBJ databases">
        <authorList>
            <person name="Varghese N."/>
            <person name="Submissions S."/>
        </authorList>
    </citation>
    <scope>NUCLEOTIDE SEQUENCE [LARGE SCALE GENOMIC DNA]</scope>
    <source>
        <strain evidence="4 5">DSM 1741</strain>
    </source>
</reference>
<comment type="caution">
    <text evidence="4">The sequence shown here is derived from an EMBL/GenBank/DDBJ whole genome shotgun (WGS) entry which is preliminary data.</text>
</comment>
<sequence>MNFAATPAESSQACDPESSQTNREKIVGIIGGMGPEATVDLMNRVIKATSAKDDIDHVRMLVDNNPKVPSRIRALIEKNGESPLDCLQDMARRLESWGVDFLAIPCNTAHFYHHGVQQAVNIPLLDMIGLSVNFITSQIPDLKTVGLLASSAVFDLGLYNKRFADAGVNLMVMDPDDQNKVMAAIRKIKTSNYGPEVVQMIQEVADSLARQGAQALLVACTELSIIGGHVTPAVHMFDASQILAEAIVKEAKS</sequence>
<dbReference type="Proteomes" id="UP000199581">
    <property type="component" value="Unassembled WGS sequence"/>
</dbReference>
<dbReference type="Gene3D" id="3.40.50.1860">
    <property type="match status" value="2"/>
</dbReference>
<gene>
    <name evidence="4" type="ORF">SAMN05421830_10636</name>
</gene>
<comment type="similarity">
    <text evidence="1">Belongs to the aspartate/glutamate racemases family.</text>
</comment>
<dbReference type="InterPro" id="IPR018187">
    <property type="entry name" value="Asp/Glu_racemase_AS_1"/>
</dbReference>
<evidence type="ECO:0000313" key="4">
    <source>
        <dbReference type="EMBL" id="SFL76569.1"/>
    </source>
</evidence>
<keyword evidence="5" id="KW-1185">Reference proteome</keyword>
<name>A0A8G2C331_DESNO</name>
<dbReference type="EMBL" id="FOTO01000006">
    <property type="protein sequence ID" value="SFL76569.1"/>
    <property type="molecule type" value="Genomic_DNA"/>
</dbReference>
<dbReference type="NCBIfam" id="TIGR00035">
    <property type="entry name" value="asp_race"/>
    <property type="match status" value="1"/>
</dbReference>
<dbReference type="AlphaFoldDB" id="A0A8G2C331"/>
<evidence type="ECO:0000256" key="3">
    <source>
        <dbReference type="SAM" id="MobiDB-lite"/>
    </source>
</evidence>
<dbReference type="PROSITE" id="PS00923">
    <property type="entry name" value="ASP_GLU_RACEMASE_1"/>
    <property type="match status" value="1"/>
</dbReference>
<dbReference type="PANTHER" id="PTHR21198:SF7">
    <property type="entry name" value="ASPARTATE-GLUTAMATE RACEMASE FAMILY"/>
    <property type="match status" value="1"/>
</dbReference>
<proteinExistence type="inferred from homology"/>
<protein>
    <submittedName>
        <fullName evidence="4">Aspartate racemase</fullName>
    </submittedName>
</protein>
<dbReference type="PANTHER" id="PTHR21198">
    <property type="entry name" value="GLUTAMATE RACEMASE"/>
    <property type="match status" value="1"/>
</dbReference>
<dbReference type="InterPro" id="IPR004380">
    <property type="entry name" value="Asp_race"/>
</dbReference>
<dbReference type="InterPro" id="IPR001920">
    <property type="entry name" value="Asp/Glu_race"/>
</dbReference>
<organism evidence="4 5">
    <name type="scientific">Desulfomicrobium norvegicum (strain DSM 1741 / NCIMB 8310)</name>
    <name type="common">Desulfovibrio baculatus (strain Norway 4)</name>
    <name type="synonym">Desulfovibrio desulfuricans (strain Norway 4)</name>
    <dbReference type="NCBI Taxonomy" id="52561"/>
    <lineage>
        <taxon>Bacteria</taxon>
        <taxon>Pseudomonadati</taxon>
        <taxon>Thermodesulfobacteriota</taxon>
        <taxon>Desulfovibrionia</taxon>
        <taxon>Desulfovibrionales</taxon>
        <taxon>Desulfomicrobiaceae</taxon>
        <taxon>Desulfomicrobium</taxon>
    </lineage>
</organism>